<organism evidence="9 10">
    <name type="scientific">Breznakia pachnodae</name>
    <dbReference type="NCBI Taxonomy" id="265178"/>
    <lineage>
        <taxon>Bacteria</taxon>
        <taxon>Bacillati</taxon>
        <taxon>Bacillota</taxon>
        <taxon>Erysipelotrichia</taxon>
        <taxon>Erysipelotrichales</taxon>
        <taxon>Erysipelotrichaceae</taxon>
        <taxon>Breznakia</taxon>
    </lineage>
</organism>
<protein>
    <submittedName>
        <fullName evidence="9">Preprotein translocase SecE subunit</fullName>
    </submittedName>
</protein>
<evidence type="ECO:0000256" key="2">
    <source>
        <dbReference type="ARBA" id="ARBA00022448"/>
    </source>
</evidence>
<evidence type="ECO:0000313" key="9">
    <source>
        <dbReference type="EMBL" id="MDQ0361204.1"/>
    </source>
</evidence>
<dbReference type="Pfam" id="PF00584">
    <property type="entry name" value="SecE"/>
    <property type="match status" value="1"/>
</dbReference>
<evidence type="ECO:0000256" key="7">
    <source>
        <dbReference type="ARBA" id="ARBA00023136"/>
    </source>
</evidence>
<keyword evidence="2" id="KW-0813">Transport</keyword>
<keyword evidence="10" id="KW-1185">Reference proteome</keyword>
<proteinExistence type="predicted"/>
<keyword evidence="6" id="KW-0811">Translocation</keyword>
<evidence type="ECO:0000256" key="1">
    <source>
        <dbReference type="ARBA" id="ARBA00004370"/>
    </source>
</evidence>
<keyword evidence="5 8" id="KW-1133">Transmembrane helix</keyword>
<name>A0ABU0E381_9FIRM</name>
<evidence type="ECO:0000256" key="4">
    <source>
        <dbReference type="ARBA" id="ARBA00022927"/>
    </source>
</evidence>
<feature type="transmembrane region" description="Helical" evidence="8">
    <location>
        <begin position="32"/>
        <end position="55"/>
    </location>
</feature>
<keyword evidence="7 8" id="KW-0472">Membrane</keyword>
<dbReference type="InterPro" id="IPR005807">
    <property type="entry name" value="SecE_bac"/>
</dbReference>
<dbReference type="InterPro" id="IPR001901">
    <property type="entry name" value="Translocase_SecE/Sec61-g"/>
</dbReference>
<dbReference type="InterPro" id="IPR038379">
    <property type="entry name" value="SecE_sf"/>
</dbReference>
<dbReference type="RefSeq" id="WP_307407728.1">
    <property type="nucleotide sequence ID" value="NZ_JAUSUR010000003.1"/>
</dbReference>
<evidence type="ECO:0000256" key="3">
    <source>
        <dbReference type="ARBA" id="ARBA00022692"/>
    </source>
</evidence>
<evidence type="ECO:0000256" key="6">
    <source>
        <dbReference type="ARBA" id="ARBA00023010"/>
    </source>
</evidence>
<evidence type="ECO:0000256" key="5">
    <source>
        <dbReference type="ARBA" id="ARBA00022989"/>
    </source>
</evidence>
<evidence type="ECO:0000313" key="10">
    <source>
        <dbReference type="Proteomes" id="UP001230220"/>
    </source>
</evidence>
<evidence type="ECO:0000256" key="8">
    <source>
        <dbReference type="SAM" id="Phobius"/>
    </source>
</evidence>
<sequence>MLKWFSIRGIFAEIKRIRWSKPKVLAQDSGTVLIFTVAFALFFLLCTTFNAWFIADILGV</sequence>
<dbReference type="Proteomes" id="UP001230220">
    <property type="component" value="Unassembled WGS sequence"/>
</dbReference>
<accession>A0ABU0E381</accession>
<reference evidence="9 10" key="1">
    <citation type="submission" date="2023-07" db="EMBL/GenBank/DDBJ databases">
        <title>Genomic Encyclopedia of Type Strains, Phase IV (KMG-IV): sequencing the most valuable type-strain genomes for metagenomic binning, comparative biology and taxonomic classification.</title>
        <authorList>
            <person name="Goeker M."/>
        </authorList>
    </citation>
    <scope>NUCLEOTIDE SEQUENCE [LARGE SCALE GENOMIC DNA]</scope>
    <source>
        <strain evidence="9 10">DSM 16784</strain>
    </source>
</reference>
<gene>
    <name evidence="9" type="ORF">J2S15_001951</name>
</gene>
<keyword evidence="3 8" id="KW-0812">Transmembrane</keyword>
<dbReference type="EMBL" id="JAUSUR010000003">
    <property type="protein sequence ID" value="MDQ0361204.1"/>
    <property type="molecule type" value="Genomic_DNA"/>
</dbReference>
<dbReference type="NCBIfam" id="TIGR00964">
    <property type="entry name" value="secE_bact"/>
    <property type="match status" value="1"/>
</dbReference>
<comment type="subcellular location">
    <subcellularLocation>
        <location evidence="1">Membrane</location>
    </subcellularLocation>
</comment>
<keyword evidence="4" id="KW-0653">Protein transport</keyword>
<dbReference type="Gene3D" id="1.20.5.1030">
    <property type="entry name" value="Preprotein translocase secy subunit"/>
    <property type="match status" value="1"/>
</dbReference>
<comment type="caution">
    <text evidence="9">The sequence shown here is derived from an EMBL/GenBank/DDBJ whole genome shotgun (WGS) entry which is preliminary data.</text>
</comment>